<organism evidence="1 2">
    <name type="scientific">Rhododendron griersonianum</name>
    <dbReference type="NCBI Taxonomy" id="479676"/>
    <lineage>
        <taxon>Eukaryota</taxon>
        <taxon>Viridiplantae</taxon>
        <taxon>Streptophyta</taxon>
        <taxon>Embryophyta</taxon>
        <taxon>Tracheophyta</taxon>
        <taxon>Spermatophyta</taxon>
        <taxon>Magnoliopsida</taxon>
        <taxon>eudicotyledons</taxon>
        <taxon>Gunneridae</taxon>
        <taxon>Pentapetalae</taxon>
        <taxon>asterids</taxon>
        <taxon>Ericales</taxon>
        <taxon>Ericaceae</taxon>
        <taxon>Ericoideae</taxon>
        <taxon>Rhodoreae</taxon>
        <taxon>Rhododendron</taxon>
    </lineage>
</organism>
<accession>A0AAV6HKJ2</accession>
<keyword evidence="2" id="KW-1185">Reference proteome</keyword>
<sequence length="206" mass="22836">MMSFFNMTFRSILGLSNSENQRISGRRNPSSPGGLTLISTTAVIASPATVLESVTLKPTPSAIAAGKKITIRTDDMHDSIAGCFRPVDSAGDIRARLDRCATLTECIGFESCDLTAAQVWSVPLTAGARKREAMRREEVMVGGKNEREILPPVMSSLNENGRPRFNLEKVRKDGRLLIYKVRNDRPEIVRTVFPEEDRIKIRLIGF</sequence>
<dbReference type="AlphaFoldDB" id="A0AAV6HKJ2"/>
<evidence type="ECO:0000313" key="2">
    <source>
        <dbReference type="Proteomes" id="UP000823749"/>
    </source>
</evidence>
<dbReference type="Proteomes" id="UP000823749">
    <property type="component" value="Chromosome 13"/>
</dbReference>
<name>A0AAV6HKJ2_9ERIC</name>
<dbReference type="EMBL" id="JACTNZ010000013">
    <property type="protein sequence ID" value="KAG5514378.1"/>
    <property type="molecule type" value="Genomic_DNA"/>
</dbReference>
<evidence type="ECO:0000313" key="1">
    <source>
        <dbReference type="EMBL" id="KAG5514378.1"/>
    </source>
</evidence>
<reference evidence="1 2" key="1">
    <citation type="submission" date="2020-08" db="EMBL/GenBank/DDBJ databases">
        <title>Plant Genome Project.</title>
        <authorList>
            <person name="Zhang R.-G."/>
        </authorList>
    </citation>
    <scope>NUCLEOTIDE SEQUENCE [LARGE SCALE GENOMIC DNA]</scope>
    <source>
        <strain evidence="1">WSP0</strain>
        <tissue evidence="1">Leaf</tissue>
    </source>
</reference>
<gene>
    <name evidence="1" type="ORF">RHGRI_035704</name>
</gene>
<comment type="caution">
    <text evidence="1">The sequence shown here is derived from an EMBL/GenBank/DDBJ whole genome shotgun (WGS) entry which is preliminary data.</text>
</comment>
<proteinExistence type="predicted"/>
<protein>
    <submittedName>
        <fullName evidence="1">Uncharacterized protein</fullName>
    </submittedName>
</protein>